<keyword evidence="7" id="KW-1185">Reference proteome</keyword>
<name>A0ABV0U546_9TELE</name>
<feature type="non-terminal residue" evidence="6">
    <location>
        <position position="1"/>
    </location>
</feature>
<evidence type="ECO:0000259" key="4">
    <source>
        <dbReference type="Pfam" id="PF05048"/>
    </source>
</evidence>
<dbReference type="PANTHER" id="PTHR22990">
    <property type="entry name" value="F-BOX ONLY PROTEIN"/>
    <property type="match status" value="1"/>
</dbReference>
<dbReference type="Pfam" id="PF13229">
    <property type="entry name" value="Beta_helix"/>
    <property type="match status" value="1"/>
</dbReference>
<feature type="non-terminal residue" evidence="6">
    <location>
        <position position="453"/>
    </location>
</feature>
<keyword evidence="2" id="KW-0677">Repeat</keyword>
<comment type="pathway">
    <text evidence="1">Protein modification; protein ubiquitination.</text>
</comment>
<evidence type="ECO:0008006" key="8">
    <source>
        <dbReference type="Google" id="ProtNLM"/>
    </source>
</evidence>
<evidence type="ECO:0000256" key="3">
    <source>
        <dbReference type="ARBA" id="ARBA00022786"/>
    </source>
</evidence>
<gene>
    <name evidence="6" type="ORF">ILYODFUR_013341</name>
</gene>
<feature type="domain" description="Periplasmic copper-binding protein NosD beta helix" evidence="4">
    <location>
        <begin position="281"/>
        <end position="421"/>
    </location>
</feature>
<dbReference type="InterPro" id="IPR012334">
    <property type="entry name" value="Pectin_lyas_fold"/>
</dbReference>
<dbReference type="EMBL" id="JAHRIQ010059006">
    <property type="protein sequence ID" value="MEQ2240303.1"/>
    <property type="molecule type" value="Genomic_DNA"/>
</dbReference>
<accession>A0ABV0U546</accession>
<dbReference type="InterPro" id="IPR022441">
    <property type="entry name" value="Para_beta_helix_rpt-2"/>
</dbReference>
<feature type="domain" description="Right handed beta helix" evidence="5">
    <location>
        <begin position="5"/>
        <end position="126"/>
    </location>
</feature>
<organism evidence="6 7">
    <name type="scientific">Ilyodon furcidens</name>
    <name type="common">goldbreast splitfin</name>
    <dbReference type="NCBI Taxonomy" id="33524"/>
    <lineage>
        <taxon>Eukaryota</taxon>
        <taxon>Metazoa</taxon>
        <taxon>Chordata</taxon>
        <taxon>Craniata</taxon>
        <taxon>Vertebrata</taxon>
        <taxon>Euteleostomi</taxon>
        <taxon>Actinopterygii</taxon>
        <taxon>Neopterygii</taxon>
        <taxon>Teleostei</taxon>
        <taxon>Neoteleostei</taxon>
        <taxon>Acanthomorphata</taxon>
        <taxon>Ovalentaria</taxon>
        <taxon>Atherinomorphae</taxon>
        <taxon>Cyprinodontiformes</taxon>
        <taxon>Goodeidae</taxon>
        <taxon>Ilyodon</taxon>
    </lineage>
</organism>
<dbReference type="InterPro" id="IPR011050">
    <property type="entry name" value="Pectin_lyase_fold/virulence"/>
</dbReference>
<evidence type="ECO:0000256" key="1">
    <source>
        <dbReference type="ARBA" id="ARBA00004906"/>
    </source>
</evidence>
<evidence type="ECO:0000313" key="7">
    <source>
        <dbReference type="Proteomes" id="UP001482620"/>
    </source>
</evidence>
<dbReference type="PANTHER" id="PTHR22990:SF15">
    <property type="entry name" value="F-BOX ONLY PROTEIN 10"/>
    <property type="match status" value="1"/>
</dbReference>
<dbReference type="InterPro" id="IPR051550">
    <property type="entry name" value="SCF-Subunits/Alg-Epimerases"/>
</dbReference>
<dbReference type="InterPro" id="IPR039448">
    <property type="entry name" value="Beta_helix"/>
</dbReference>
<dbReference type="SUPFAM" id="SSF51126">
    <property type="entry name" value="Pectin lyase-like"/>
    <property type="match status" value="3"/>
</dbReference>
<comment type="caution">
    <text evidence="6">The sequence shown here is derived from an EMBL/GenBank/DDBJ whole genome shotgun (WGS) entry which is preliminary data.</text>
</comment>
<dbReference type="NCBIfam" id="TIGR03804">
    <property type="entry name" value="para_beta_helix"/>
    <property type="match status" value="1"/>
</dbReference>
<reference evidence="6 7" key="1">
    <citation type="submission" date="2021-06" db="EMBL/GenBank/DDBJ databases">
        <authorList>
            <person name="Palmer J.M."/>
        </authorList>
    </citation>
    <scope>NUCLEOTIDE SEQUENCE [LARGE SCALE GENOMIC DNA]</scope>
    <source>
        <strain evidence="7">if_2019</strain>
        <tissue evidence="6">Muscle</tissue>
    </source>
</reference>
<keyword evidence="3" id="KW-0833">Ubl conjugation pathway</keyword>
<dbReference type="InterPro" id="IPR007742">
    <property type="entry name" value="NosD_dom"/>
</dbReference>
<dbReference type="Pfam" id="PF05048">
    <property type="entry name" value="NosD"/>
    <property type="match status" value="1"/>
</dbReference>
<dbReference type="Proteomes" id="UP001482620">
    <property type="component" value="Unassembled WGS sequence"/>
</dbReference>
<sequence>IVMLRNEVCECRASGVFLRLSAQGLIAENNIHSNGEAGLDIRKGANPIILCNKIHSGLRSGVVVLGNGKGSVRSNLIYNNKEAGVYILFSGNPVVSGNRIFQGQAAGVAINENGRGLITENVIRENQWGGVDIRRGGDPILRNNYICYGYSDGVVVGERGRGLIEGNHVYCNKGCGVWVMSSSLPQLLGNYIVHNCMYGLAVFCRKDPDNIEAREGSWAGQEGIGGDIANGERRGVEGEAREGQENFNEEGELFAWESDLDSEDERHSARRSISVALMEGNCVSYNGAVGLYVKSSEALNVLANLMNRNCGPGIAVLQSAQLTRLVTNCIVENGRGGITVEKDCRVELRGNGIYENSGHGVRFSGTGQIAENDVVGNCGYGIQVSASTDIKVVRNRVQPAQGCGIALLGPVKGVVHDNILFQGHPENKKPLLHMDAGNESCVLRNNSILRPNN</sequence>
<dbReference type="InterPro" id="IPR006626">
    <property type="entry name" value="PbH1"/>
</dbReference>
<dbReference type="Gene3D" id="2.160.20.10">
    <property type="entry name" value="Single-stranded right-handed beta-helix, Pectin lyase-like"/>
    <property type="match status" value="2"/>
</dbReference>
<evidence type="ECO:0000256" key="2">
    <source>
        <dbReference type="ARBA" id="ARBA00022737"/>
    </source>
</evidence>
<protein>
    <recommendedName>
        <fullName evidence="8">F-box protein 10</fullName>
    </recommendedName>
</protein>
<evidence type="ECO:0000259" key="5">
    <source>
        <dbReference type="Pfam" id="PF13229"/>
    </source>
</evidence>
<proteinExistence type="predicted"/>
<evidence type="ECO:0000313" key="6">
    <source>
        <dbReference type="EMBL" id="MEQ2240303.1"/>
    </source>
</evidence>
<dbReference type="SMART" id="SM00710">
    <property type="entry name" value="PbH1"/>
    <property type="match status" value="11"/>
</dbReference>